<evidence type="ECO:0000313" key="1">
    <source>
        <dbReference type="EMBL" id="OOQ56916.1"/>
    </source>
</evidence>
<evidence type="ECO:0000313" key="2">
    <source>
        <dbReference type="Proteomes" id="UP000189739"/>
    </source>
</evidence>
<comment type="caution">
    <text evidence="1">The sequence shown here is derived from an EMBL/GenBank/DDBJ whole genome shotgun (WGS) entry which is preliminary data.</text>
</comment>
<proteinExistence type="predicted"/>
<dbReference type="AlphaFoldDB" id="A0A1S9P7K0"/>
<dbReference type="Proteomes" id="UP000189739">
    <property type="component" value="Unassembled WGS sequence"/>
</dbReference>
<reference evidence="1 2" key="1">
    <citation type="submission" date="2016-07" db="EMBL/GenBank/DDBJ databases">
        <title>Genomic analysis of zinc-resistant bacterium Mucilaginibacter pedocola TBZ30.</title>
        <authorList>
            <person name="Huang J."/>
            <person name="Tang J."/>
        </authorList>
    </citation>
    <scope>NUCLEOTIDE SEQUENCE [LARGE SCALE GENOMIC DNA]</scope>
    <source>
        <strain evidence="1 2">TBZ30</strain>
    </source>
</reference>
<organism evidence="1 2">
    <name type="scientific">Mucilaginibacter pedocola</name>
    <dbReference type="NCBI Taxonomy" id="1792845"/>
    <lineage>
        <taxon>Bacteria</taxon>
        <taxon>Pseudomonadati</taxon>
        <taxon>Bacteroidota</taxon>
        <taxon>Sphingobacteriia</taxon>
        <taxon>Sphingobacteriales</taxon>
        <taxon>Sphingobacteriaceae</taxon>
        <taxon>Mucilaginibacter</taxon>
    </lineage>
</organism>
<dbReference type="EMBL" id="MBTF01000038">
    <property type="protein sequence ID" value="OOQ56916.1"/>
    <property type="molecule type" value="Genomic_DNA"/>
</dbReference>
<accession>A0A1S9P7K0</accession>
<dbReference type="RefSeq" id="WP_078351333.1">
    <property type="nucleotide sequence ID" value="NZ_MBTF01000038.1"/>
</dbReference>
<keyword evidence="2" id="KW-1185">Reference proteome</keyword>
<gene>
    <name evidence="1" type="ORF">BC343_18245</name>
</gene>
<dbReference type="STRING" id="1792845.BC343_18245"/>
<dbReference type="OrthoDB" id="798932at2"/>
<sequence>MYDRSLKYKWDNKNVLDYAIQEAKAEGKEEGAHDKAVEIAREFKKLGINFEDIAKGTGLTIEEIEKL</sequence>
<name>A0A1S9P7K0_9SPHI</name>
<protein>
    <submittedName>
        <fullName evidence="1">Uncharacterized protein</fullName>
    </submittedName>
</protein>